<feature type="transmembrane region" description="Helical" evidence="10">
    <location>
        <begin position="584"/>
        <end position="605"/>
    </location>
</feature>
<evidence type="ECO:0000313" key="12">
    <source>
        <dbReference type="Proteomes" id="UP001338125"/>
    </source>
</evidence>
<evidence type="ECO:0000256" key="2">
    <source>
        <dbReference type="ARBA" id="ARBA00008807"/>
    </source>
</evidence>
<feature type="transmembrane region" description="Helical" evidence="10">
    <location>
        <begin position="736"/>
        <end position="754"/>
    </location>
</feature>
<keyword evidence="12" id="KW-1185">Reference proteome</keyword>
<keyword evidence="7 10" id="KW-1133">Transmembrane helix</keyword>
<dbReference type="InterPro" id="IPR004648">
    <property type="entry name" value="Oligpept_transpt"/>
</dbReference>
<dbReference type="NCBIfam" id="TIGR00728">
    <property type="entry name" value="OPT_sfam"/>
    <property type="match status" value="1"/>
</dbReference>
<feature type="transmembrane region" description="Helical" evidence="10">
    <location>
        <begin position="785"/>
        <end position="800"/>
    </location>
</feature>
<dbReference type="CDD" id="cd12148">
    <property type="entry name" value="fungal_TF_MHR"/>
    <property type="match status" value="1"/>
</dbReference>
<feature type="transmembrane region" description="Helical" evidence="10">
    <location>
        <begin position="420"/>
        <end position="438"/>
    </location>
</feature>
<evidence type="ECO:0000256" key="3">
    <source>
        <dbReference type="ARBA" id="ARBA00022448"/>
    </source>
</evidence>
<keyword evidence="6" id="KW-0653">Protein transport</keyword>
<sequence>MVEDEKSAALSGAAELPSTNSSRPSVVDGITIKSEAASEPFSYDEDDRDYFSPQTTTEHDLNVTEDDLLEAQELASQFTLDQVREIMTRVFRVHEKDHNFPSSVITKIQLFLENESVFSNPEQHQHLIQEMKLEAALVTNNSPYAEVRAVVSNKDDPTTPCSTIRSWAIGLAFSCLLAFINQLFDIRQPAIRVMANVAQLLSYPVGKACETWLPDVGFTLYGTYHSLNPGPFTKKEHMLITIMANVAYNTPYTNNIIWVQYLPQYFNQPYASHVAYQLLIALATNFIGYGMAGICRRFLVYPSYCVWPASLVTIALNSAFHNETNAAVEGPFGKVWRISRIKFFYLMFGGMFIWFWFPNYIWTSLSRFNWMTWIAPHNAKLNIITGINHGLGINPWPTFDWNVLLWDSADPLMVPFFSTINRFIGVFVSFWVVLIFYFKNVYNTGYLPINSNRVFDHFGKLYNISRAVDDNGLFHGVEYSAYSPPFLSAGNLVIYMFFFGIYTSTLTYALLYHRHEIVLGFKGLYNSFRKITPQEDENSLDVHNRLMKAYPEVPEWWYMICLVVAIALGIAGIAGWNTHTSPGVVFYGLALCVVFVIPVGIIKAMTGIEVTLNVLAEFIGGSFVDGNALAMNYFKSFGYVTCAHAVWFCNDLKLAHYVKIPPRHTFIAQICATFVSTLICVGVLNFQMRNIDGVCTSDAKYKLTCPGVNTFFTASVLWGTVGPSKIFGHSGQYSEILVGFPLGIIIVVFFWALGKKFPHSTWLRQIHPVAIMYGGIVWAPYNMSYVWPSVPIAYISWVYLKTRFVGFWSKYNFVLSAAWSCGIAIAGIIIFFSLQYTEVTLDWWGNRVSEIGCEGKGNEQKHSLLERLENIEKLLGNHTDAIEALQQERHHHHHQQQLSPPPPPPLPPLPLTASTLGQHGRSRSVPLEFSPALVPDYFGSRVTGTATAHVDLTPMEARPHATWALSTHNGSGPSRQGVDHDEVPAITIPLGHQTSTSSLLVLPQMRRLVGEYPEEYIFKVEDGRPRAAALDFLALSLMDGVVESQIHRTVADDYLNRYLNIVHPFHPLFDRDQLLASYEETMASGLHSDSKSALFLAILALGATASDPVGRIEDGNSGDALVQKALRILFASWTVSFSGDIMLSRALILCALYFTYVAEPLTAWSDVWEFTDESRCKDVLPSEEERQDLTRISWRLTGNSDILAEFHQPRSGIEILVDRMIPPNYGTSPKPENLYVLAEIAARSLLNRMHHAIYFTDSLTIYSGRTLDSLSSSRSSPLQPDASLLRVCDELSRQLQTWYDNLPEAIRPDLYSNTQVSKQACLLSLRFWSAKQSILRPFVIYVTSKQFENGEMVPESVASECRGCLEACRAFIDGSRNFLSERTPYTYSVTQL</sequence>
<feature type="transmembrane region" description="Helical" evidence="10">
    <location>
        <begin position="492"/>
        <end position="511"/>
    </location>
</feature>
<name>A0ABR0SBY7_9HYPO</name>
<feature type="transmembrane region" description="Helical" evidence="10">
    <location>
        <begin position="812"/>
        <end position="832"/>
    </location>
</feature>
<feature type="compositionally biased region" description="Pro residues" evidence="9">
    <location>
        <begin position="899"/>
        <end position="910"/>
    </location>
</feature>
<evidence type="ECO:0000256" key="9">
    <source>
        <dbReference type="SAM" id="MobiDB-lite"/>
    </source>
</evidence>
<dbReference type="Proteomes" id="UP001338125">
    <property type="component" value="Unassembled WGS sequence"/>
</dbReference>
<evidence type="ECO:0000256" key="7">
    <source>
        <dbReference type="ARBA" id="ARBA00022989"/>
    </source>
</evidence>
<keyword evidence="5" id="KW-0571">Peptide transport</keyword>
<comment type="caution">
    <text evidence="11">The sequence shown here is derived from an EMBL/GenBank/DDBJ whole genome shotgun (WGS) entry which is preliminary data.</text>
</comment>
<feature type="region of interest" description="Disordered" evidence="9">
    <location>
        <begin position="887"/>
        <end position="923"/>
    </location>
</feature>
<feature type="region of interest" description="Disordered" evidence="9">
    <location>
        <begin position="1"/>
        <end position="31"/>
    </location>
</feature>
<keyword evidence="8 10" id="KW-0472">Membrane</keyword>
<dbReference type="EMBL" id="JAVFKD010000015">
    <property type="protein sequence ID" value="KAK5989479.1"/>
    <property type="molecule type" value="Genomic_DNA"/>
</dbReference>
<proteinExistence type="inferred from homology"/>
<comment type="similarity">
    <text evidence="2">Belongs to the oligopeptide OPT transporter family.</text>
</comment>
<evidence type="ECO:0000313" key="11">
    <source>
        <dbReference type="EMBL" id="KAK5989479.1"/>
    </source>
</evidence>
<dbReference type="Pfam" id="PF03169">
    <property type="entry name" value="OPT"/>
    <property type="match status" value="1"/>
</dbReference>
<protein>
    <submittedName>
        <fullName evidence="11">Sexual differentiation process protein isp4</fullName>
    </submittedName>
</protein>
<feature type="transmembrane region" description="Helical" evidence="10">
    <location>
        <begin position="343"/>
        <end position="362"/>
    </location>
</feature>
<feature type="transmembrane region" description="Helical" evidence="10">
    <location>
        <begin position="666"/>
        <end position="686"/>
    </location>
</feature>
<dbReference type="PANTHER" id="PTHR22601">
    <property type="entry name" value="ISP4 LIKE PROTEIN"/>
    <property type="match status" value="1"/>
</dbReference>
<evidence type="ECO:0000256" key="8">
    <source>
        <dbReference type="ARBA" id="ARBA00023136"/>
    </source>
</evidence>
<accession>A0ABR0SBY7</accession>
<evidence type="ECO:0000256" key="6">
    <source>
        <dbReference type="ARBA" id="ARBA00022927"/>
    </source>
</evidence>
<feature type="transmembrane region" description="Helical" evidence="10">
    <location>
        <begin position="556"/>
        <end position="577"/>
    </location>
</feature>
<evidence type="ECO:0000256" key="1">
    <source>
        <dbReference type="ARBA" id="ARBA00004141"/>
    </source>
</evidence>
<organism evidence="11 12">
    <name type="scientific">Cladobotryum mycophilum</name>
    <dbReference type="NCBI Taxonomy" id="491253"/>
    <lineage>
        <taxon>Eukaryota</taxon>
        <taxon>Fungi</taxon>
        <taxon>Dikarya</taxon>
        <taxon>Ascomycota</taxon>
        <taxon>Pezizomycotina</taxon>
        <taxon>Sordariomycetes</taxon>
        <taxon>Hypocreomycetidae</taxon>
        <taxon>Hypocreales</taxon>
        <taxon>Hypocreaceae</taxon>
        <taxon>Cladobotryum</taxon>
    </lineage>
</organism>
<keyword evidence="4 10" id="KW-0812">Transmembrane</keyword>
<keyword evidence="3" id="KW-0813">Transport</keyword>
<evidence type="ECO:0000256" key="4">
    <source>
        <dbReference type="ARBA" id="ARBA00022692"/>
    </source>
</evidence>
<evidence type="ECO:0000256" key="10">
    <source>
        <dbReference type="SAM" id="Phobius"/>
    </source>
</evidence>
<reference evidence="11 12" key="1">
    <citation type="submission" date="2024-01" db="EMBL/GenBank/DDBJ databases">
        <title>Complete genome of Cladobotryum mycophilum ATHUM6906.</title>
        <authorList>
            <person name="Christinaki A.C."/>
            <person name="Myridakis A.I."/>
            <person name="Kouvelis V.N."/>
        </authorList>
    </citation>
    <scope>NUCLEOTIDE SEQUENCE [LARGE SCALE GENOMIC DNA]</scope>
    <source>
        <strain evidence="11 12">ATHUM6906</strain>
    </source>
</reference>
<dbReference type="InterPro" id="IPR004813">
    <property type="entry name" value="OPT"/>
</dbReference>
<comment type="subcellular location">
    <subcellularLocation>
        <location evidence="1">Membrane</location>
        <topology evidence="1">Multi-pass membrane protein</topology>
    </subcellularLocation>
</comment>
<evidence type="ECO:0000256" key="5">
    <source>
        <dbReference type="ARBA" id="ARBA00022856"/>
    </source>
</evidence>
<gene>
    <name evidence="11" type="ORF">PT974_11001</name>
</gene>
<dbReference type="NCBIfam" id="TIGR00727">
    <property type="entry name" value="ISP4_OPT"/>
    <property type="match status" value="1"/>
</dbReference>